<evidence type="ECO:0000256" key="1">
    <source>
        <dbReference type="SAM" id="MobiDB-lite"/>
    </source>
</evidence>
<feature type="compositionally biased region" description="Basic and acidic residues" evidence="1">
    <location>
        <begin position="60"/>
        <end position="76"/>
    </location>
</feature>
<accession>A0ABQ4E8A6</accession>
<organism evidence="2 3">
    <name type="scientific">Plantactinospora endophytica</name>
    <dbReference type="NCBI Taxonomy" id="673535"/>
    <lineage>
        <taxon>Bacteria</taxon>
        <taxon>Bacillati</taxon>
        <taxon>Actinomycetota</taxon>
        <taxon>Actinomycetes</taxon>
        <taxon>Micromonosporales</taxon>
        <taxon>Micromonosporaceae</taxon>
        <taxon>Plantactinospora</taxon>
    </lineage>
</organism>
<reference evidence="2 3" key="1">
    <citation type="submission" date="2021-01" db="EMBL/GenBank/DDBJ databases">
        <title>Whole genome shotgun sequence of Plantactinospora endophytica NBRC 110450.</title>
        <authorList>
            <person name="Komaki H."/>
            <person name="Tamura T."/>
        </authorList>
    </citation>
    <scope>NUCLEOTIDE SEQUENCE [LARGE SCALE GENOMIC DNA]</scope>
    <source>
        <strain evidence="2 3">NBRC 110450</strain>
    </source>
</reference>
<evidence type="ECO:0000313" key="3">
    <source>
        <dbReference type="Proteomes" id="UP000646749"/>
    </source>
</evidence>
<dbReference type="EMBL" id="BONW01000032">
    <property type="protein sequence ID" value="GIG90970.1"/>
    <property type="molecule type" value="Genomic_DNA"/>
</dbReference>
<evidence type="ECO:0000313" key="2">
    <source>
        <dbReference type="EMBL" id="GIG90970.1"/>
    </source>
</evidence>
<keyword evidence="3" id="KW-1185">Reference proteome</keyword>
<feature type="region of interest" description="Disordered" evidence="1">
    <location>
        <begin position="51"/>
        <end position="88"/>
    </location>
</feature>
<gene>
    <name evidence="2" type="ORF">Pen02_59060</name>
</gene>
<sequence>MRQQRVTVFVVHGAQQFSVLVADVLLASRPLGHPMLVTAVLGFPTSPDSRFHVSGGRTVQQERRGMRERSTGEARKIGNGGPGTPSAYRAGWLVLPDSTMSAPRVATCETGRGLEVFTFGSSDRRAPLTAYS</sequence>
<comment type="caution">
    <text evidence="2">The sequence shown here is derived from an EMBL/GenBank/DDBJ whole genome shotgun (WGS) entry which is preliminary data.</text>
</comment>
<name>A0ABQ4E8A6_9ACTN</name>
<dbReference type="Proteomes" id="UP000646749">
    <property type="component" value="Unassembled WGS sequence"/>
</dbReference>
<protein>
    <submittedName>
        <fullName evidence="2">Uncharacterized protein</fullName>
    </submittedName>
</protein>
<proteinExistence type="predicted"/>